<evidence type="ECO:0000313" key="2">
    <source>
        <dbReference type="Proteomes" id="UP000824533"/>
    </source>
</evidence>
<proteinExistence type="predicted"/>
<evidence type="ECO:0000313" key="1">
    <source>
        <dbReference type="EMBL" id="KAJ0174765.1"/>
    </source>
</evidence>
<name>A0ACC1CT27_9NEOP</name>
<protein>
    <submittedName>
        <fullName evidence="1">Uncharacterized protein</fullName>
    </submittedName>
</protein>
<organism evidence="1 2">
    <name type="scientific">Dendrolimus kikuchii</name>
    <dbReference type="NCBI Taxonomy" id="765133"/>
    <lineage>
        <taxon>Eukaryota</taxon>
        <taxon>Metazoa</taxon>
        <taxon>Ecdysozoa</taxon>
        <taxon>Arthropoda</taxon>
        <taxon>Hexapoda</taxon>
        <taxon>Insecta</taxon>
        <taxon>Pterygota</taxon>
        <taxon>Neoptera</taxon>
        <taxon>Endopterygota</taxon>
        <taxon>Lepidoptera</taxon>
        <taxon>Glossata</taxon>
        <taxon>Ditrysia</taxon>
        <taxon>Bombycoidea</taxon>
        <taxon>Lasiocampidae</taxon>
        <taxon>Dendrolimus</taxon>
    </lineage>
</organism>
<gene>
    <name evidence="1" type="ORF">K1T71_009873</name>
</gene>
<reference evidence="1 2" key="1">
    <citation type="journal article" date="2021" name="Front. Genet.">
        <title>Chromosome-Level Genome Assembly Reveals Significant Gene Expansion in the Toll and IMD Signaling Pathways of Dendrolimus kikuchii.</title>
        <authorList>
            <person name="Zhou J."/>
            <person name="Wu P."/>
            <person name="Xiong Z."/>
            <person name="Liu N."/>
            <person name="Zhao N."/>
            <person name="Ji M."/>
            <person name="Qiu Y."/>
            <person name="Yang B."/>
        </authorList>
    </citation>
    <scope>NUCLEOTIDE SEQUENCE [LARGE SCALE GENOMIC DNA]</scope>
    <source>
        <strain evidence="1">Ann1</strain>
    </source>
</reference>
<keyword evidence="2" id="KW-1185">Reference proteome</keyword>
<sequence>MASFRMIWMFLFAAAALNLANYTFYYYFDPPSYRKRIMPLLGKSKDGYLAEHNIDNEGMKTTFSSKPTDKEISWCPKTPPNLGPISEDISLRNYEKLGKMYWDVLPGGIYKPPECKARYSAAIIVPYRGNNRTSLNYFLYLIHQFLMKQQLEYQIFVIEQGDTKPFNHGKLINAGFTEIYRRKDNKDKFKCVILHEPYLVPMDTRNLYRCSHRPRQLAVNVEKPDNSAYEPLFGGAIAIRADQYIRVNGFSNKYWGNDADLEDMFLRLKYSNFSVERSFTFIGTYATLKIYDVPAIEKSNLEQTTPPMNMLDGLTSMSYSVIEYGMETHHTYLNVSIDVDEENGAGASISEILFWNKFNKPDKREQTHIPISCSK</sequence>
<comment type="caution">
    <text evidence="1">The sequence shown here is derived from an EMBL/GenBank/DDBJ whole genome shotgun (WGS) entry which is preliminary data.</text>
</comment>
<dbReference type="Proteomes" id="UP000824533">
    <property type="component" value="Linkage Group LG17"/>
</dbReference>
<accession>A0ACC1CT27</accession>
<dbReference type="EMBL" id="CM034403">
    <property type="protein sequence ID" value="KAJ0174765.1"/>
    <property type="molecule type" value="Genomic_DNA"/>
</dbReference>